<evidence type="ECO:0000313" key="11">
    <source>
        <dbReference type="EMBL" id="OGD15774.1"/>
    </source>
</evidence>
<sequence>MSLAEIIKVARGEEKADLLLKNGKIINVFSGETYTSDVAIYKDMIVGLGEGYNADKEIDISNCYLSPGFIDGHIHLESSMVKISEFAKTVVPKGTTSVIIDPHEIANVLGLEGIRYMLESSKYSPLNIFMMLPSCVPASSLGTSGANLSVNDLFPLLDEKWVLGLGEMMNFPGVLNQIPDVLDKIVVLSKKCIDGHAPNLSGKDLCAYVSAQIRSDHECTTVEEAKEKLRLGMYIMLREGSVTRNLIDLLPLINPDNSRRCFFCCDDRHPKDLIEEGHINYIIKTAIKKGIDPVAAIRMATINTTEYFRLRNLGAIAPGYAANLVVFDNFKDFNILKVFNNGKLAAENGKLVELSAKLLEVPIRGSINIKWLYPEDFKIPVRGSRCRVIKITSGQIITEETIEVPKIEEGFVVSDTKRDILKIAVVERHHASEKVSRGLVKGIGLKRGALGSSVAHDSHNIIIVGTNDKDMLNVGAAIAKMGGGLAISVDEKIVDSLPLPIAGLMSDRPLLEVKENLDSIYKTAKDLGVTVDNPFMSIAFLSLEVAPHIKITNRGLVDVNNSKIVDLFVD</sequence>
<protein>
    <recommendedName>
        <fullName evidence="7 8">Adenine deaminase</fullName>
        <shortName evidence="8">Adenase</shortName>
        <shortName evidence="8">Adenine aminase</shortName>
        <ecNumber evidence="3 8">3.5.4.2</ecNumber>
    </recommendedName>
</protein>
<name>A0A1F5ACX2_9BACT</name>
<gene>
    <name evidence="8" type="primary">ade</name>
    <name evidence="11" type="ORF">A2V47_01285</name>
</gene>
<evidence type="ECO:0000259" key="10">
    <source>
        <dbReference type="Pfam" id="PF13382"/>
    </source>
</evidence>
<keyword evidence="4 8" id="KW-0378">Hydrolase</keyword>
<dbReference type="SUPFAM" id="SSF51556">
    <property type="entry name" value="Metallo-dependent hydrolases"/>
    <property type="match status" value="1"/>
</dbReference>
<dbReference type="Pfam" id="PF13382">
    <property type="entry name" value="Adenine_deam_C"/>
    <property type="match status" value="1"/>
</dbReference>
<evidence type="ECO:0000259" key="9">
    <source>
        <dbReference type="Pfam" id="PF01979"/>
    </source>
</evidence>
<comment type="cofactor">
    <cofactor evidence="1 8">
        <name>Mn(2+)</name>
        <dbReference type="ChEBI" id="CHEBI:29035"/>
    </cofactor>
</comment>
<dbReference type="InterPro" id="IPR006679">
    <property type="entry name" value="Adenine_deam"/>
</dbReference>
<dbReference type="InterPro" id="IPR032466">
    <property type="entry name" value="Metal_Hydrolase"/>
</dbReference>
<dbReference type="InterPro" id="IPR026912">
    <property type="entry name" value="Adenine_deam_C"/>
</dbReference>
<dbReference type="STRING" id="1797291.A2V47_01285"/>
<feature type="domain" description="Amidohydrolase-related" evidence="9">
    <location>
        <begin position="64"/>
        <end position="344"/>
    </location>
</feature>
<reference evidence="11 12" key="1">
    <citation type="journal article" date="2016" name="Nat. Commun.">
        <title>Thousands of microbial genomes shed light on interconnected biogeochemical processes in an aquifer system.</title>
        <authorList>
            <person name="Anantharaman K."/>
            <person name="Brown C.T."/>
            <person name="Hug L.A."/>
            <person name="Sharon I."/>
            <person name="Castelle C.J."/>
            <person name="Probst A.J."/>
            <person name="Thomas B.C."/>
            <person name="Singh A."/>
            <person name="Wilkins M.J."/>
            <person name="Karaoz U."/>
            <person name="Brodie E.L."/>
            <person name="Williams K.H."/>
            <person name="Hubbard S.S."/>
            <person name="Banfield J.F."/>
        </authorList>
    </citation>
    <scope>NUCLEOTIDE SEQUENCE [LARGE SCALE GENOMIC DNA]</scope>
</reference>
<evidence type="ECO:0000256" key="1">
    <source>
        <dbReference type="ARBA" id="ARBA00001936"/>
    </source>
</evidence>
<dbReference type="FunFam" id="3.20.20.140:FF:000016">
    <property type="entry name" value="Adenine deaminase"/>
    <property type="match status" value="1"/>
</dbReference>
<comment type="catalytic activity">
    <reaction evidence="6 8">
        <text>adenine + H2O + H(+) = hypoxanthine + NH4(+)</text>
        <dbReference type="Rhea" id="RHEA:23688"/>
        <dbReference type="ChEBI" id="CHEBI:15377"/>
        <dbReference type="ChEBI" id="CHEBI:15378"/>
        <dbReference type="ChEBI" id="CHEBI:16708"/>
        <dbReference type="ChEBI" id="CHEBI:17368"/>
        <dbReference type="ChEBI" id="CHEBI:28938"/>
        <dbReference type="EC" id="3.5.4.2"/>
    </reaction>
</comment>
<evidence type="ECO:0000256" key="2">
    <source>
        <dbReference type="ARBA" id="ARBA00006773"/>
    </source>
</evidence>
<dbReference type="Proteomes" id="UP000177701">
    <property type="component" value="Unassembled WGS sequence"/>
</dbReference>
<accession>A0A1F5ACX2</accession>
<dbReference type="CDD" id="cd01295">
    <property type="entry name" value="AdeC"/>
    <property type="match status" value="1"/>
</dbReference>
<dbReference type="HAMAP" id="MF_01518">
    <property type="entry name" value="Adenine_deamin"/>
    <property type="match status" value="1"/>
</dbReference>
<organism evidence="11 12">
    <name type="scientific">Candidatus Sediminicultor quintus</name>
    <dbReference type="NCBI Taxonomy" id="1797291"/>
    <lineage>
        <taxon>Bacteria</taxon>
        <taxon>Pseudomonadati</taxon>
        <taxon>Atribacterota</taxon>
        <taxon>Candidatus Phoenicimicrobiia</taxon>
        <taxon>Candidatus Pheonicimicrobiales</taxon>
        <taxon>Candidatus Phoenicimicrobiaceae</taxon>
        <taxon>Candidatus Sediminicultor</taxon>
    </lineage>
</organism>
<comment type="caution">
    <text evidence="11">The sequence shown here is derived from an EMBL/GenBank/DDBJ whole genome shotgun (WGS) entry which is preliminary data.</text>
</comment>
<dbReference type="PANTHER" id="PTHR11113">
    <property type="entry name" value="N-ACETYLGLUCOSAMINE-6-PHOSPHATE DEACETYLASE"/>
    <property type="match status" value="1"/>
</dbReference>
<dbReference type="EMBL" id="MEYH01000048">
    <property type="protein sequence ID" value="OGD15774.1"/>
    <property type="molecule type" value="Genomic_DNA"/>
</dbReference>
<dbReference type="InterPro" id="IPR011059">
    <property type="entry name" value="Metal-dep_hydrolase_composite"/>
</dbReference>
<evidence type="ECO:0000256" key="8">
    <source>
        <dbReference type="HAMAP-Rule" id="MF_01518"/>
    </source>
</evidence>
<proteinExistence type="inferred from homology"/>
<dbReference type="GO" id="GO:0000034">
    <property type="term" value="F:adenine deaminase activity"/>
    <property type="evidence" value="ECO:0007669"/>
    <property type="project" value="UniProtKB-UniRule"/>
</dbReference>
<dbReference type="Gene3D" id="3.20.20.140">
    <property type="entry name" value="Metal-dependent hydrolases"/>
    <property type="match status" value="1"/>
</dbReference>
<evidence type="ECO:0000256" key="4">
    <source>
        <dbReference type="ARBA" id="ARBA00022801"/>
    </source>
</evidence>
<dbReference type="NCBIfam" id="TIGR01178">
    <property type="entry name" value="ade"/>
    <property type="match status" value="1"/>
</dbReference>
<evidence type="ECO:0000256" key="6">
    <source>
        <dbReference type="ARBA" id="ARBA00047720"/>
    </source>
</evidence>
<dbReference type="GO" id="GO:0006146">
    <property type="term" value="P:adenine catabolic process"/>
    <property type="evidence" value="ECO:0007669"/>
    <property type="project" value="InterPro"/>
</dbReference>
<dbReference type="PANTHER" id="PTHR11113:SF2">
    <property type="entry name" value="ADENINE DEAMINASE"/>
    <property type="match status" value="1"/>
</dbReference>
<dbReference type="EC" id="3.5.4.2" evidence="3 8"/>
<dbReference type="InterPro" id="IPR006680">
    <property type="entry name" value="Amidohydro-rel"/>
</dbReference>
<evidence type="ECO:0000256" key="7">
    <source>
        <dbReference type="ARBA" id="ARBA00069718"/>
    </source>
</evidence>
<evidence type="ECO:0000256" key="3">
    <source>
        <dbReference type="ARBA" id="ARBA00012782"/>
    </source>
</evidence>
<dbReference type="Gene3D" id="2.30.40.10">
    <property type="entry name" value="Urease, subunit C, domain 1"/>
    <property type="match status" value="1"/>
</dbReference>
<keyword evidence="5 8" id="KW-0464">Manganese</keyword>
<dbReference type="Pfam" id="PF01979">
    <property type="entry name" value="Amidohydro_1"/>
    <property type="match status" value="1"/>
</dbReference>
<dbReference type="AlphaFoldDB" id="A0A1F5ACX2"/>
<dbReference type="SUPFAM" id="SSF51338">
    <property type="entry name" value="Composite domain of metallo-dependent hydrolases"/>
    <property type="match status" value="1"/>
</dbReference>
<feature type="domain" description="Adenine deaminase C-terminal" evidence="10">
    <location>
        <begin position="395"/>
        <end position="562"/>
    </location>
</feature>
<comment type="similarity">
    <text evidence="2 8">Belongs to the metallo-dependent hydrolases superfamily. Adenine deaminase family.</text>
</comment>
<evidence type="ECO:0000313" key="12">
    <source>
        <dbReference type="Proteomes" id="UP000177701"/>
    </source>
</evidence>
<evidence type="ECO:0000256" key="5">
    <source>
        <dbReference type="ARBA" id="ARBA00023211"/>
    </source>
</evidence>